<dbReference type="PANTHER" id="PTHR43124:SF3">
    <property type="entry name" value="CHLORAMPHENICOL EFFLUX PUMP RV0191"/>
    <property type="match status" value="1"/>
</dbReference>
<gene>
    <name evidence="10" type="ORF">HMPREF0970_01228</name>
</gene>
<comment type="similarity">
    <text evidence="2">Belongs to the major facilitator superfamily. Bcr/CmlA family.</text>
</comment>
<evidence type="ECO:0000313" key="11">
    <source>
        <dbReference type="Proteomes" id="UP000003150"/>
    </source>
</evidence>
<dbReference type="InterPro" id="IPR004812">
    <property type="entry name" value="Efflux_drug-R_Bcr/CmlA"/>
</dbReference>
<keyword evidence="6 8" id="KW-1133">Transmembrane helix</keyword>
<keyword evidence="5 8" id="KW-0812">Transmembrane</keyword>
<accession>D4TZ48</accession>
<dbReference type="GO" id="GO:1990961">
    <property type="term" value="P:xenobiotic detoxification by transmembrane export across the plasma membrane"/>
    <property type="evidence" value="ECO:0007669"/>
    <property type="project" value="InterPro"/>
</dbReference>
<feature type="transmembrane region" description="Helical" evidence="8">
    <location>
        <begin position="168"/>
        <end position="189"/>
    </location>
</feature>
<keyword evidence="3" id="KW-0813">Transport</keyword>
<dbReference type="PROSITE" id="PS50850">
    <property type="entry name" value="MFS"/>
    <property type="match status" value="1"/>
</dbReference>
<feature type="transmembrane region" description="Helical" evidence="8">
    <location>
        <begin position="372"/>
        <end position="393"/>
    </location>
</feature>
<dbReference type="GO" id="GO:0042910">
    <property type="term" value="F:xenobiotic transmembrane transporter activity"/>
    <property type="evidence" value="ECO:0007669"/>
    <property type="project" value="InterPro"/>
</dbReference>
<dbReference type="HOGENOM" id="CLU_001265_47_0_11"/>
<evidence type="ECO:0000256" key="5">
    <source>
        <dbReference type="ARBA" id="ARBA00022692"/>
    </source>
</evidence>
<dbReference type="GO" id="GO:0005886">
    <property type="term" value="C:plasma membrane"/>
    <property type="evidence" value="ECO:0007669"/>
    <property type="project" value="UniProtKB-SubCell"/>
</dbReference>
<evidence type="ECO:0000259" key="9">
    <source>
        <dbReference type="PROSITE" id="PS50850"/>
    </source>
</evidence>
<feature type="transmembrane region" description="Helical" evidence="8">
    <location>
        <begin position="31"/>
        <end position="51"/>
    </location>
</feature>
<dbReference type="CDD" id="cd17320">
    <property type="entry name" value="MFS_MdfA_MDR_like"/>
    <property type="match status" value="1"/>
</dbReference>
<dbReference type="InterPro" id="IPR020846">
    <property type="entry name" value="MFS_dom"/>
</dbReference>
<dbReference type="EMBL" id="ACYT02000032">
    <property type="protein sequence ID" value="EFF79876.1"/>
    <property type="molecule type" value="Genomic_DNA"/>
</dbReference>
<dbReference type="AlphaFoldDB" id="D4TZ48"/>
<feature type="transmembrane region" description="Helical" evidence="8">
    <location>
        <begin position="399"/>
        <end position="421"/>
    </location>
</feature>
<dbReference type="InterPro" id="IPR036259">
    <property type="entry name" value="MFS_trans_sf"/>
</dbReference>
<dbReference type="PANTHER" id="PTHR43124">
    <property type="entry name" value="PURINE EFFLUX PUMP PBUE"/>
    <property type="match status" value="1"/>
</dbReference>
<dbReference type="Gene3D" id="1.20.1720.10">
    <property type="entry name" value="Multidrug resistance protein D"/>
    <property type="match status" value="1"/>
</dbReference>
<sequence>MHQIFNRVVYFAPPRVHNHIMTSHDTQDRGGIVGGALTVALLITLAVQNAVPPMATDMYSAAFPQITADLATNSTMLGFTLTTFFVGYASGQVLGGAISDQIGRRRPIIAGGIIALVGSMICVFTPNIWVLLVGRVFQGLGGGVASSVARAILVDVAHGKTLARAMSLLQAIVGFAPMLAPVLGAFIITHATWRVVFWALAAFTLLMAALAWFVVHESLPEERRHPGGIPRFFHGLVQVVRIRPFVGFMLTNAFSSFCMFGYISNATYVLQGPLGLSPMAFAWVFAFNALLSTGFALVNVRLISHFTPRTLIITGLTIAATGVVTLAISIFLLDLPLILTCMGFALVMTANAFIFGNSAAQAMSEAREHAGTASSVMGVFQSIANGIAAPLATSGGDSAVPMVLVMIVGSAGAWFAFWVIARGGKHTPRQLNLD</sequence>
<dbReference type="InterPro" id="IPR011701">
    <property type="entry name" value="MFS"/>
</dbReference>
<evidence type="ECO:0000256" key="7">
    <source>
        <dbReference type="ARBA" id="ARBA00023136"/>
    </source>
</evidence>
<dbReference type="SUPFAM" id="SSF103473">
    <property type="entry name" value="MFS general substrate transporter"/>
    <property type="match status" value="1"/>
</dbReference>
<comment type="subcellular location">
    <subcellularLocation>
        <location evidence="1">Cell membrane</location>
        <topology evidence="1">Multi-pass membrane protein</topology>
    </subcellularLocation>
</comment>
<feature type="transmembrane region" description="Helical" evidence="8">
    <location>
        <begin position="136"/>
        <end position="156"/>
    </location>
</feature>
<comment type="caution">
    <text evidence="10">The sequence shown here is derived from an EMBL/GenBank/DDBJ whole genome shotgun (WGS) entry which is preliminary data.</text>
</comment>
<feature type="transmembrane region" description="Helical" evidence="8">
    <location>
        <begin position="276"/>
        <end position="298"/>
    </location>
</feature>
<evidence type="ECO:0000313" key="10">
    <source>
        <dbReference type="EMBL" id="EFF79876.1"/>
    </source>
</evidence>
<evidence type="ECO:0000256" key="2">
    <source>
        <dbReference type="ARBA" id="ARBA00006236"/>
    </source>
</evidence>
<evidence type="ECO:0000256" key="8">
    <source>
        <dbReference type="SAM" id="Phobius"/>
    </source>
</evidence>
<evidence type="ECO:0000256" key="4">
    <source>
        <dbReference type="ARBA" id="ARBA00022475"/>
    </source>
</evidence>
<feature type="transmembrane region" description="Helical" evidence="8">
    <location>
        <begin position="337"/>
        <end position="360"/>
    </location>
</feature>
<dbReference type="Proteomes" id="UP000003150">
    <property type="component" value="Unassembled WGS sequence"/>
</dbReference>
<feature type="transmembrane region" description="Helical" evidence="8">
    <location>
        <begin position="245"/>
        <end position="264"/>
    </location>
</feature>
<feature type="transmembrane region" description="Helical" evidence="8">
    <location>
        <begin position="76"/>
        <end position="96"/>
    </location>
</feature>
<name>D4TZ48_9ACTO</name>
<dbReference type="InterPro" id="IPR050189">
    <property type="entry name" value="MFS_Efflux_Transporters"/>
</dbReference>
<protein>
    <submittedName>
        <fullName evidence="10">Drug resistance transporter, Bcr/CflA subfamily</fullName>
    </submittedName>
</protein>
<feature type="transmembrane region" description="Helical" evidence="8">
    <location>
        <begin position="310"/>
        <end position="331"/>
    </location>
</feature>
<dbReference type="NCBIfam" id="TIGR00710">
    <property type="entry name" value="efflux_Bcr_CflA"/>
    <property type="match status" value="1"/>
</dbReference>
<dbReference type="PROSITE" id="PS00216">
    <property type="entry name" value="SUGAR_TRANSPORT_1"/>
    <property type="match status" value="1"/>
</dbReference>
<keyword evidence="7 8" id="KW-0472">Membrane</keyword>
<dbReference type="Pfam" id="PF07690">
    <property type="entry name" value="MFS_1"/>
    <property type="match status" value="1"/>
</dbReference>
<evidence type="ECO:0000256" key="3">
    <source>
        <dbReference type="ARBA" id="ARBA00022448"/>
    </source>
</evidence>
<feature type="domain" description="Major facilitator superfamily (MFS) profile" evidence="9">
    <location>
        <begin position="41"/>
        <end position="424"/>
    </location>
</feature>
<feature type="transmembrane region" description="Helical" evidence="8">
    <location>
        <begin position="108"/>
        <end position="130"/>
    </location>
</feature>
<keyword evidence="4" id="KW-1003">Cell membrane</keyword>
<dbReference type="InterPro" id="IPR005829">
    <property type="entry name" value="Sugar_transporter_CS"/>
</dbReference>
<proteinExistence type="inferred from homology"/>
<organism evidence="10 11">
    <name type="scientific">Schaalia odontolytica F0309</name>
    <dbReference type="NCBI Taxonomy" id="649742"/>
    <lineage>
        <taxon>Bacteria</taxon>
        <taxon>Bacillati</taxon>
        <taxon>Actinomycetota</taxon>
        <taxon>Actinomycetes</taxon>
        <taxon>Actinomycetales</taxon>
        <taxon>Actinomycetaceae</taxon>
        <taxon>Schaalia</taxon>
    </lineage>
</organism>
<dbReference type="PATRIC" id="fig|649742.3.peg.1049"/>
<feature type="transmembrane region" description="Helical" evidence="8">
    <location>
        <begin position="195"/>
        <end position="215"/>
    </location>
</feature>
<evidence type="ECO:0000256" key="1">
    <source>
        <dbReference type="ARBA" id="ARBA00004651"/>
    </source>
</evidence>
<evidence type="ECO:0000256" key="6">
    <source>
        <dbReference type="ARBA" id="ARBA00022989"/>
    </source>
</evidence>
<reference evidence="10 11" key="1">
    <citation type="submission" date="2009-10" db="EMBL/GenBank/DDBJ databases">
        <authorList>
            <person name="Weinstock G."/>
            <person name="Sodergren E."/>
            <person name="Clifton S."/>
            <person name="Fulton L."/>
            <person name="Fulton B."/>
            <person name="Courtney L."/>
            <person name="Fronick C."/>
            <person name="Harrison M."/>
            <person name="Strong C."/>
            <person name="Farmer C."/>
            <person name="Delahaunty K."/>
            <person name="Markovic C."/>
            <person name="Hall O."/>
            <person name="Minx P."/>
            <person name="Tomlinson C."/>
            <person name="Mitreva M."/>
            <person name="Nelson J."/>
            <person name="Hou S."/>
            <person name="Wollam A."/>
            <person name="Pepin K.H."/>
            <person name="Johnson M."/>
            <person name="Bhonagiri V."/>
            <person name="Nash W.E."/>
            <person name="Warren W."/>
            <person name="Chinwalla A."/>
            <person name="Mardis E.R."/>
            <person name="Wilson R.K."/>
        </authorList>
    </citation>
    <scope>NUCLEOTIDE SEQUENCE [LARGE SCALE GENOMIC DNA]</scope>
    <source>
        <strain evidence="10 11">F0309</strain>
    </source>
</reference>